<feature type="transmembrane region" description="Helical" evidence="8">
    <location>
        <begin position="422"/>
        <end position="447"/>
    </location>
</feature>
<protein>
    <recommendedName>
        <fullName evidence="9">Citrate transporter-like domain-containing protein</fullName>
    </recommendedName>
</protein>
<feature type="transmembrane region" description="Helical" evidence="8">
    <location>
        <begin position="284"/>
        <end position="304"/>
    </location>
</feature>
<organism evidence="10 11">
    <name type="scientific">Cloeon dipterum</name>
    <dbReference type="NCBI Taxonomy" id="197152"/>
    <lineage>
        <taxon>Eukaryota</taxon>
        <taxon>Metazoa</taxon>
        <taxon>Ecdysozoa</taxon>
        <taxon>Arthropoda</taxon>
        <taxon>Hexapoda</taxon>
        <taxon>Insecta</taxon>
        <taxon>Pterygota</taxon>
        <taxon>Palaeoptera</taxon>
        <taxon>Ephemeroptera</taxon>
        <taxon>Pisciforma</taxon>
        <taxon>Baetidae</taxon>
        <taxon>Cloeon</taxon>
    </lineage>
</organism>
<reference evidence="10 11" key="1">
    <citation type="submission" date="2020-04" db="EMBL/GenBank/DDBJ databases">
        <authorList>
            <person name="Alioto T."/>
            <person name="Alioto T."/>
            <person name="Gomez Garrido J."/>
        </authorList>
    </citation>
    <scope>NUCLEOTIDE SEQUENCE [LARGE SCALE GENOMIC DNA]</scope>
</reference>
<sequence>MQEQILEDYVGPYLAPGNTSSACEEWALAKEHLKASTFEVAPPLQVGLGVAAFLVTLPFVLFRFNLMPLGAPAAVLLGALLMVLSGVLSQDETFAILGERSHIQTICLLLGTMLLSHFFRRERLLFLDSLLPSGLSTLGLLARVSLLTSVVAALFTNDAACVMLTPALLRHWLHMRRPATELKALLLAIATSANIGSVATVFGNPQMALIAAKTDSALYAESRLDLRTCLLHLGPPALVCGFINVIGLWVYHDIFLRSEEHTFDEAAIEYDKGVTEEKQTNSCLAFRLAVVVILVSVVTLLVISSPDMKFDLGLVPVAGGAILVFLDALLNRNDGSATLANVDLNILLMFFGFFVWLKGFNKTNLPNYVWKKLGLANDPLDNMKSLGLLYAFILVGSNVFSNVPLTILVLDQLPPCAPNLPLVLYLGWVATIAGNLTLFGSVANLIVVEKAYETLRIKFTFLDYLKYGFVSTLILSAAGMVAIYLFLLV</sequence>
<evidence type="ECO:0000256" key="6">
    <source>
        <dbReference type="ARBA" id="ARBA00022989"/>
    </source>
</evidence>
<accession>A0A8S1BVL8</accession>
<evidence type="ECO:0000256" key="1">
    <source>
        <dbReference type="ARBA" id="ARBA00004651"/>
    </source>
</evidence>
<dbReference type="PANTHER" id="PTHR43302">
    <property type="entry name" value="TRANSPORTER ARSB-RELATED"/>
    <property type="match status" value="1"/>
</dbReference>
<gene>
    <name evidence="10" type="ORF">CLODIP_2_CD08740</name>
</gene>
<name>A0A8S1BVL8_9INSE</name>
<feature type="transmembrane region" description="Helical" evidence="8">
    <location>
        <begin position="124"/>
        <end position="144"/>
    </location>
</feature>
<evidence type="ECO:0000256" key="2">
    <source>
        <dbReference type="ARBA" id="ARBA00009843"/>
    </source>
</evidence>
<dbReference type="InterPro" id="IPR000802">
    <property type="entry name" value="Arsenical_pump_ArsB"/>
</dbReference>
<feature type="transmembrane region" description="Helical" evidence="8">
    <location>
        <begin position="388"/>
        <end position="410"/>
    </location>
</feature>
<comment type="caution">
    <text evidence="10">The sequence shown here is derived from an EMBL/GenBank/DDBJ whole genome shotgun (WGS) entry which is preliminary data.</text>
</comment>
<dbReference type="Pfam" id="PF03600">
    <property type="entry name" value="CitMHS"/>
    <property type="match status" value="1"/>
</dbReference>
<evidence type="ECO:0000256" key="7">
    <source>
        <dbReference type="ARBA" id="ARBA00023136"/>
    </source>
</evidence>
<feature type="transmembrane region" description="Helical" evidence="8">
    <location>
        <begin position="230"/>
        <end position="251"/>
    </location>
</feature>
<dbReference type="PANTHER" id="PTHR43302:SF5">
    <property type="entry name" value="TRANSPORTER ARSB-RELATED"/>
    <property type="match status" value="1"/>
</dbReference>
<keyword evidence="4" id="KW-1003">Cell membrane</keyword>
<dbReference type="InterPro" id="IPR004680">
    <property type="entry name" value="Cit_transptr-like_dom"/>
</dbReference>
<dbReference type="PRINTS" id="PR00758">
    <property type="entry name" value="ARSENICPUMP"/>
</dbReference>
<evidence type="ECO:0000256" key="5">
    <source>
        <dbReference type="ARBA" id="ARBA00022692"/>
    </source>
</evidence>
<feature type="transmembrane region" description="Helical" evidence="8">
    <location>
        <begin position="310"/>
        <end position="330"/>
    </location>
</feature>
<feature type="transmembrane region" description="Helical" evidence="8">
    <location>
        <begin position="467"/>
        <end position="487"/>
    </location>
</feature>
<dbReference type="AlphaFoldDB" id="A0A8S1BVL8"/>
<keyword evidence="3" id="KW-0813">Transport</keyword>
<dbReference type="GO" id="GO:0015105">
    <property type="term" value="F:arsenite transmembrane transporter activity"/>
    <property type="evidence" value="ECO:0007669"/>
    <property type="project" value="InterPro"/>
</dbReference>
<dbReference type="GO" id="GO:0005886">
    <property type="term" value="C:plasma membrane"/>
    <property type="evidence" value="ECO:0007669"/>
    <property type="project" value="UniProtKB-SubCell"/>
</dbReference>
<feature type="domain" description="Citrate transporter-like" evidence="9">
    <location>
        <begin position="66"/>
        <end position="409"/>
    </location>
</feature>
<keyword evidence="11" id="KW-1185">Reference proteome</keyword>
<comment type="subcellular location">
    <subcellularLocation>
        <location evidence="1">Cell membrane</location>
        <topology evidence="1">Multi-pass membrane protein</topology>
    </subcellularLocation>
</comment>
<evidence type="ECO:0000313" key="11">
    <source>
        <dbReference type="Proteomes" id="UP000494165"/>
    </source>
</evidence>
<evidence type="ECO:0000256" key="3">
    <source>
        <dbReference type="ARBA" id="ARBA00022448"/>
    </source>
</evidence>
<dbReference type="Proteomes" id="UP000494165">
    <property type="component" value="Unassembled WGS sequence"/>
</dbReference>
<proteinExistence type="inferred from homology"/>
<keyword evidence="5 8" id="KW-0812">Transmembrane</keyword>
<evidence type="ECO:0000256" key="8">
    <source>
        <dbReference type="SAM" id="Phobius"/>
    </source>
</evidence>
<comment type="similarity">
    <text evidence="2">Belongs to the CitM (TC 2.A.11) transporter family.</text>
</comment>
<evidence type="ECO:0000256" key="4">
    <source>
        <dbReference type="ARBA" id="ARBA00022475"/>
    </source>
</evidence>
<dbReference type="EMBL" id="CADEPI010000003">
    <property type="protein sequence ID" value="CAB3360638.1"/>
    <property type="molecule type" value="Genomic_DNA"/>
</dbReference>
<feature type="transmembrane region" description="Helical" evidence="8">
    <location>
        <begin position="44"/>
        <end position="62"/>
    </location>
</feature>
<keyword evidence="6 8" id="KW-1133">Transmembrane helix</keyword>
<feature type="transmembrane region" description="Helical" evidence="8">
    <location>
        <begin position="69"/>
        <end position="89"/>
    </location>
</feature>
<dbReference type="OrthoDB" id="442352at2759"/>
<keyword evidence="7 8" id="KW-0472">Membrane</keyword>
<feature type="transmembrane region" description="Helical" evidence="8">
    <location>
        <begin position="342"/>
        <end position="360"/>
    </location>
</feature>
<feature type="transmembrane region" description="Helical" evidence="8">
    <location>
        <begin position="101"/>
        <end position="119"/>
    </location>
</feature>
<evidence type="ECO:0000313" key="10">
    <source>
        <dbReference type="EMBL" id="CAB3360638.1"/>
    </source>
</evidence>
<evidence type="ECO:0000259" key="9">
    <source>
        <dbReference type="Pfam" id="PF03600"/>
    </source>
</evidence>